<sequence>MNNWKPEDGWPISHTNAGSAAITKLADAPGPDSSYYLCGFTLSGGGDQDGFTILRRNALKFNGATDTFTVTDDVALEPAAGDFAIEFGIKAESDAVSIADLMDKDDASDDGYLVGINAAGHLTFTVGDGTDTATITSRNVVNDNVFHHVVLNIEVGETDGLRMVIDNVSAHVAAGDLSAVDSITGGATNFTITGDAGKTFSISCLGMYKGQFLTDAEIATRWARGAASKFTGSETGISAAWNLDEGTGTAHDDLVASNGGTSSNTAWLEGDGLPIDPHTLKNTIKYNTGVLNTNGVIPTTCVMFPHPIRIGRNNPIRISETDGSFGLELYGYEDKF</sequence>
<dbReference type="InterPro" id="IPR013320">
    <property type="entry name" value="ConA-like_dom_sf"/>
</dbReference>
<name>A0A0F9RJ68_9ZZZZ</name>
<proteinExistence type="predicted"/>
<reference evidence="1" key="1">
    <citation type="journal article" date="2015" name="Nature">
        <title>Complex archaea that bridge the gap between prokaryotes and eukaryotes.</title>
        <authorList>
            <person name="Spang A."/>
            <person name="Saw J.H."/>
            <person name="Jorgensen S.L."/>
            <person name="Zaremba-Niedzwiedzka K."/>
            <person name="Martijn J."/>
            <person name="Lind A.E."/>
            <person name="van Eijk R."/>
            <person name="Schleper C."/>
            <person name="Guy L."/>
            <person name="Ettema T.J."/>
        </authorList>
    </citation>
    <scope>NUCLEOTIDE SEQUENCE</scope>
</reference>
<dbReference type="Gene3D" id="2.60.120.200">
    <property type="match status" value="1"/>
</dbReference>
<comment type="caution">
    <text evidence="1">The sequence shown here is derived from an EMBL/GenBank/DDBJ whole genome shotgun (WGS) entry which is preliminary data.</text>
</comment>
<dbReference type="Pfam" id="PF13385">
    <property type="entry name" value="Laminin_G_3"/>
    <property type="match status" value="1"/>
</dbReference>
<gene>
    <name evidence="1" type="ORF">LCGC14_0588630</name>
</gene>
<organism evidence="1">
    <name type="scientific">marine sediment metagenome</name>
    <dbReference type="NCBI Taxonomy" id="412755"/>
    <lineage>
        <taxon>unclassified sequences</taxon>
        <taxon>metagenomes</taxon>
        <taxon>ecological metagenomes</taxon>
    </lineage>
</organism>
<dbReference type="AlphaFoldDB" id="A0A0F9RJ68"/>
<evidence type="ECO:0008006" key="2">
    <source>
        <dbReference type="Google" id="ProtNLM"/>
    </source>
</evidence>
<evidence type="ECO:0000313" key="1">
    <source>
        <dbReference type="EMBL" id="KKN54809.1"/>
    </source>
</evidence>
<dbReference type="SUPFAM" id="SSF49899">
    <property type="entry name" value="Concanavalin A-like lectins/glucanases"/>
    <property type="match status" value="1"/>
</dbReference>
<dbReference type="EMBL" id="LAZR01000911">
    <property type="protein sequence ID" value="KKN54809.1"/>
    <property type="molecule type" value="Genomic_DNA"/>
</dbReference>
<protein>
    <recommendedName>
        <fullName evidence="2">Laminin G domain-containing protein</fullName>
    </recommendedName>
</protein>
<accession>A0A0F9RJ68</accession>